<accession>A0A3M2I0P1</accession>
<dbReference type="Pfam" id="PF13560">
    <property type="entry name" value="HTH_31"/>
    <property type="match status" value="1"/>
</dbReference>
<dbReference type="OrthoDB" id="3196789at2"/>
<dbReference type="InterPro" id="IPR001387">
    <property type="entry name" value="Cro/C1-type_HTH"/>
</dbReference>
<dbReference type="PROSITE" id="PS50943">
    <property type="entry name" value="HTH_CROC1"/>
    <property type="match status" value="1"/>
</dbReference>
<comment type="caution">
    <text evidence="2">The sequence shown here is derived from an EMBL/GenBank/DDBJ whole genome shotgun (WGS) entry which is preliminary data.</text>
</comment>
<sequence length="115" mass="12277">MAIGERLKEERSRLGFSQTDFGALAGVGKTTQINYEKGNGSPSADYLAAIAEKGVDVLYVVTGTRAAVTADGLSSEESEVLNHYRSMPDSDRAAIRRMSSALAESAGRYVINSDQ</sequence>
<dbReference type="InterPro" id="IPR010982">
    <property type="entry name" value="Lambda_DNA-bd_dom_sf"/>
</dbReference>
<name>A0A3M2I0P1_9GAMM</name>
<dbReference type="AlphaFoldDB" id="A0A3M2I0P1"/>
<evidence type="ECO:0000313" key="2">
    <source>
        <dbReference type="EMBL" id="RMH91977.1"/>
    </source>
</evidence>
<dbReference type="GO" id="GO:0003677">
    <property type="term" value="F:DNA binding"/>
    <property type="evidence" value="ECO:0007669"/>
    <property type="project" value="InterPro"/>
</dbReference>
<dbReference type="SMART" id="SM00530">
    <property type="entry name" value="HTH_XRE"/>
    <property type="match status" value="1"/>
</dbReference>
<reference evidence="2 3" key="1">
    <citation type="submission" date="2018-10" db="EMBL/GenBank/DDBJ databases">
        <title>Pseudomonas zhaodongensis NEAU-ST5-21(T) genome.</title>
        <authorList>
            <person name="Peng J."/>
            <person name="Liu Z.-P."/>
        </authorList>
    </citation>
    <scope>NUCLEOTIDE SEQUENCE [LARGE SCALE GENOMIC DNA]</scope>
    <source>
        <strain evidence="2 3">NEAU-ST5-21</strain>
    </source>
</reference>
<keyword evidence="3" id="KW-1185">Reference proteome</keyword>
<dbReference type="RefSeq" id="WP_122163933.1">
    <property type="nucleotide sequence ID" value="NZ_JAMOIB010000001.1"/>
</dbReference>
<dbReference type="Proteomes" id="UP000269774">
    <property type="component" value="Unassembled WGS sequence"/>
</dbReference>
<protein>
    <submittedName>
        <fullName evidence="2">XRE family transcriptional regulator</fullName>
    </submittedName>
</protein>
<evidence type="ECO:0000259" key="1">
    <source>
        <dbReference type="PROSITE" id="PS50943"/>
    </source>
</evidence>
<proteinExistence type="predicted"/>
<evidence type="ECO:0000313" key="3">
    <source>
        <dbReference type="Proteomes" id="UP000269774"/>
    </source>
</evidence>
<feature type="domain" description="HTH cro/C1-type" evidence="1">
    <location>
        <begin position="7"/>
        <end position="60"/>
    </location>
</feature>
<dbReference type="EMBL" id="RFFM01000001">
    <property type="protein sequence ID" value="RMH91977.1"/>
    <property type="molecule type" value="Genomic_DNA"/>
</dbReference>
<dbReference type="SUPFAM" id="SSF47413">
    <property type="entry name" value="lambda repressor-like DNA-binding domains"/>
    <property type="match status" value="1"/>
</dbReference>
<gene>
    <name evidence="2" type="ORF">EA797_04390</name>
</gene>
<dbReference type="Gene3D" id="1.10.260.40">
    <property type="entry name" value="lambda repressor-like DNA-binding domains"/>
    <property type="match status" value="1"/>
</dbReference>
<dbReference type="CDD" id="cd00093">
    <property type="entry name" value="HTH_XRE"/>
    <property type="match status" value="1"/>
</dbReference>
<organism evidence="2 3">
    <name type="scientific">Stutzerimonas zhaodongensis</name>
    <dbReference type="NCBI Taxonomy" id="1176257"/>
    <lineage>
        <taxon>Bacteria</taxon>
        <taxon>Pseudomonadati</taxon>
        <taxon>Pseudomonadota</taxon>
        <taxon>Gammaproteobacteria</taxon>
        <taxon>Pseudomonadales</taxon>
        <taxon>Pseudomonadaceae</taxon>
        <taxon>Stutzerimonas</taxon>
    </lineage>
</organism>